<accession>A0A1D8D3X0</accession>
<dbReference type="RefSeq" id="WP_069810697.1">
    <property type="nucleotide sequence ID" value="NZ_CP017305.1"/>
</dbReference>
<dbReference type="KEGG" id="clz:BIU88_10390"/>
<evidence type="ECO:0000313" key="1">
    <source>
        <dbReference type="EMBL" id="AOS84505.1"/>
    </source>
</evidence>
<protein>
    <submittedName>
        <fullName evidence="1">Uncharacterized protein</fullName>
    </submittedName>
</protein>
<dbReference type="Proteomes" id="UP000095185">
    <property type="component" value="Chromosome"/>
</dbReference>
<name>A0A1D8D3X0_CHLLM</name>
<evidence type="ECO:0000313" key="2">
    <source>
        <dbReference type="Proteomes" id="UP000095185"/>
    </source>
</evidence>
<dbReference type="AlphaFoldDB" id="A0A1D8D3X0"/>
<keyword evidence="2" id="KW-1185">Reference proteome</keyword>
<organism evidence="1 2">
    <name type="scientific">Chlorobaculum limnaeum</name>
    <dbReference type="NCBI Taxonomy" id="274537"/>
    <lineage>
        <taxon>Bacteria</taxon>
        <taxon>Pseudomonadati</taxon>
        <taxon>Chlorobiota</taxon>
        <taxon>Chlorobiia</taxon>
        <taxon>Chlorobiales</taxon>
        <taxon>Chlorobiaceae</taxon>
        <taxon>Chlorobaculum</taxon>
    </lineage>
</organism>
<dbReference type="EMBL" id="CP017305">
    <property type="protein sequence ID" value="AOS84505.1"/>
    <property type="molecule type" value="Genomic_DNA"/>
</dbReference>
<reference evidence="1" key="1">
    <citation type="submission" date="2016-09" db="EMBL/GenBank/DDBJ databases">
        <title>Genome sequence of Chlorobaculum limnaeum.</title>
        <authorList>
            <person name="Liu Z."/>
            <person name="Tank M."/>
            <person name="Bryant D.A."/>
        </authorList>
    </citation>
    <scope>NUCLEOTIDE SEQUENCE [LARGE SCALE GENOMIC DNA]</scope>
    <source>
        <strain evidence="1">DSM 1677</strain>
    </source>
</reference>
<gene>
    <name evidence="1" type="ORF">BIU88_10390</name>
</gene>
<proteinExistence type="predicted"/>
<sequence>MRKFLDENVGIAMKRLYKAEESLYYRKTDSYFEFEQTVFTKYMVWYSIPKDEHSYYLATCWPNLEEVFSSVKNGDFDISIILDTWPSMRRLLQNGITKNYSDCALIRISDFDDNSPTWLLLLIVENQNNNDLESIFDSKSIELIKKIQNESALLLYEIVNNEPKLKLKDIGDILKMALTYYVDTSVKEIVSDFLGNYIDLNLIKKPKNEMSFTNEIVNKLLDEFTDLIFKNKPCDYKLNKLNKL</sequence>